<name>A0A3M7PKD1_BRAPC</name>
<dbReference type="AlphaFoldDB" id="A0A3M7PKD1"/>
<evidence type="ECO:0000313" key="2">
    <source>
        <dbReference type="Proteomes" id="UP000276133"/>
    </source>
</evidence>
<gene>
    <name evidence="1" type="ORF">BpHYR1_034095</name>
</gene>
<sequence>MAQQYFKSKRVVKIVGKNSFFHLSLSFLNTILNSCLREKLISIRKKNKKLFHNTNQKQLNCFNVPLVFRPEELSLSLLLSQNERINV</sequence>
<protein>
    <submittedName>
        <fullName evidence="1">Uncharacterized protein</fullName>
    </submittedName>
</protein>
<accession>A0A3M7PKD1</accession>
<organism evidence="1 2">
    <name type="scientific">Brachionus plicatilis</name>
    <name type="common">Marine rotifer</name>
    <name type="synonym">Brachionus muelleri</name>
    <dbReference type="NCBI Taxonomy" id="10195"/>
    <lineage>
        <taxon>Eukaryota</taxon>
        <taxon>Metazoa</taxon>
        <taxon>Spiralia</taxon>
        <taxon>Gnathifera</taxon>
        <taxon>Rotifera</taxon>
        <taxon>Eurotatoria</taxon>
        <taxon>Monogononta</taxon>
        <taxon>Pseudotrocha</taxon>
        <taxon>Ploima</taxon>
        <taxon>Brachionidae</taxon>
        <taxon>Brachionus</taxon>
    </lineage>
</organism>
<dbReference type="EMBL" id="REGN01010216">
    <property type="protein sequence ID" value="RMZ99438.1"/>
    <property type="molecule type" value="Genomic_DNA"/>
</dbReference>
<keyword evidence="2" id="KW-1185">Reference proteome</keyword>
<reference evidence="1 2" key="1">
    <citation type="journal article" date="2018" name="Sci. Rep.">
        <title>Genomic signatures of local adaptation to the degree of environmental predictability in rotifers.</title>
        <authorList>
            <person name="Franch-Gras L."/>
            <person name="Hahn C."/>
            <person name="Garcia-Roger E.M."/>
            <person name="Carmona M.J."/>
            <person name="Serra M."/>
            <person name="Gomez A."/>
        </authorList>
    </citation>
    <scope>NUCLEOTIDE SEQUENCE [LARGE SCALE GENOMIC DNA]</scope>
    <source>
        <strain evidence="1">HYR1</strain>
    </source>
</reference>
<evidence type="ECO:0000313" key="1">
    <source>
        <dbReference type="EMBL" id="RMZ99438.1"/>
    </source>
</evidence>
<comment type="caution">
    <text evidence="1">The sequence shown here is derived from an EMBL/GenBank/DDBJ whole genome shotgun (WGS) entry which is preliminary data.</text>
</comment>
<proteinExistence type="predicted"/>
<dbReference type="Proteomes" id="UP000276133">
    <property type="component" value="Unassembled WGS sequence"/>
</dbReference>